<feature type="chain" id="PRO_5034420389" evidence="2">
    <location>
        <begin position="28"/>
        <end position="199"/>
    </location>
</feature>
<accession>A0A8B8G6E9</accession>
<feature type="region of interest" description="Disordered" evidence="1">
    <location>
        <begin position="80"/>
        <end position="102"/>
    </location>
</feature>
<evidence type="ECO:0000256" key="1">
    <source>
        <dbReference type="SAM" id="MobiDB-lite"/>
    </source>
</evidence>
<sequence length="199" mass="20555">MVRKVSTPLARLLLPLIALFVTTHVNATIFVPEEIPSLLSVVYSNIPPIKKGTDSRLGVGFRLGPNADVQFQLELGPQTNTQPIGAAAAGTSGGGGGGTAAASKRHATVAPAGGGKPKDWLNAWRLQMSPGYVPADDGGRRAETGHADDHGGPADAVAHLQQLYKPQPAVARERRSEDSAGNGPNGKTAYASDRGAHVS</sequence>
<feature type="signal peptide" evidence="2">
    <location>
        <begin position="1"/>
        <end position="27"/>
    </location>
</feature>
<keyword evidence="2" id="KW-0732">Signal</keyword>
<dbReference type="RefSeq" id="XP_025418295.1">
    <property type="nucleotide sequence ID" value="XM_025562510.1"/>
</dbReference>
<name>A0A8B8G6E9_9HEMI</name>
<proteinExistence type="predicted"/>
<dbReference type="OrthoDB" id="8188574at2759"/>
<gene>
    <name evidence="4" type="primary">LOC112689018</name>
</gene>
<evidence type="ECO:0000256" key="2">
    <source>
        <dbReference type="SAM" id="SignalP"/>
    </source>
</evidence>
<dbReference type="AlphaFoldDB" id="A0A8B8G6E9"/>
<evidence type="ECO:0000313" key="3">
    <source>
        <dbReference type="Proteomes" id="UP000694846"/>
    </source>
</evidence>
<organism evidence="3 4">
    <name type="scientific">Sipha flava</name>
    <name type="common">yellow sugarcane aphid</name>
    <dbReference type="NCBI Taxonomy" id="143950"/>
    <lineage>
        <taxon>Eukaryota</taxon>
        <taxon>Metazoa</taxon>
        <taxon>Ecdysozoa</taxon>
        <taxon>Arthropoda</taxon>
        <taxon>Hexapoda</taxon>
        <taxon>Insecta</taxon>
        <taxon>Pterygota</taxon>
        <taxon>Neoptera</taxon>
        <taxon>Paraneoptera</taxon>
        <taxon>Hemiptera</taxon>
        <taxon>Sternorrhyncha</taxon>
        <taxon>Aphidomorpha</taxon>
        <taxon>Aphidoidea</taxon>
        <taxon>Aphididae</taxon>
        <taxon>Sipha</taxon>
    </lineage>
</organism>
<dbReference type="GeneID" id="112689018"/>
<protein>
    <submittedName>
        <fullName evidence="4">Uncharacterized protein LOC112689018</fullName>
    </submittedName>
</protein>
<keyword evidence="3" id="KW-1185">Reference proteome</keyword>
<dbReference type="Proteomes" id="UP000694846">
    <property type="component" value="Unplaced"/>
</dbReference>
<reference evidence="4" key="1">
    <citation type="submission" date="2025-08" db="UniProtKB">
        <authorList>
            <consortium name="RefSeq"/>
        </authorList>
    </citation>
    <scope>IDENTIFICATION</scope>
    <source>
        <tissue evidence="4">Whole body</tissue>
    </source>
</reference>
<feature type="compositionally biased region" description="Basic and acidic residues" evidence="1">
    <location>
        <begin position="137"/>
        <end position="152"/>
    </location>
</feature>
<feature type="region of interest" description="Disordered" evidence="1">
    <location>
        <begin position="131"/>
        <end position="199"/>
    </location>
</feature>
<evidence type="ECO:0000313" key="4">
    <source>
        <dbReference type="RefSeq" id="XP_025418295.1"/>
    </source>
</evidence>